<keyword evidence="8" id="KW-1185">Reference proteome</keyword>
<dbReference type="Gene3D" id="1.10.357.10">
    <property type="entry name" value="Tetracycline Repressor, domain 2"/>
    <property type="match status" value="1"/>
</dbReference>
<dbReference type="SUPFAM" id="SSF48498">
    <property type="entry name" value="Tetracyclin repressor-like, C-terminal domain"/>
    <property type="match status" value="1"/>
</dbReference>
<feature type="DNA-binding region" description="H-T-H motif" evidence="4">
    <location>
        <begin position="45"/>
        <end position="64"/>
    </location>
</feature>
<sequence length="212" mass="22199">MADTTETGPGDRAGRPTGRADARRNRERLLAAAEEVFATSGPTASLNQIARRAGVGPGTLYRHFPGRDALLAGVLDERIDRLTRRADALLTAPEADRALADWLAAFLDHARSQQGLGSALLLARSSEFGLDCHHRLRAAAGALLDRAQASGGTRPDITTDEMLRLVVGVALATVETAADDAAPGPAEDPPPTPQRLLGLVLDALGGPAPPQR</sequence>
<evidence type="ECO:0000256" key="5">
    <source>
        <dbReference type="SAM" id="MobiDB-lite"/>
    </source>
</evidence>
<dbReference type="InterPro" id="IPR050109">
    <property type="entry name" value="HTH-type_TetR-like_transc_reg"/>
</dbReference>
<organism evidence="7 8">
    <name type="scientific">Streptomyces chisholmiae</name>
    <dbReference type="NCBI Taxonomy" id="3075540"/>
    <lineage>
        <taxon>Bacteria</taxon>
        <taxon>Bacillati</taxon>
        <taxon>Actinomycetota</taxon>
        <taxon>Actinomycetes</taxon>
        <taxon>Kitasatosporales</taxon>
        <taxon>Streptomycetaceae</taxon>
        <taxon>Streptomyces</taxon>
    </lineage>
</organism>
<dbReference type="Pfam" id="PF00440">
    <property type="entry name" value="TetR_N"/>
    <property type="match status" value="1"/>
</dbReference>
<dbReference type="SUPFAM" id="SSF46689">
    <property type="entry name" value="Homeodomain-like"/>
    <property type="match status" value="1"/>
</dbReference>
<keyword evidence="1" id="KW-0805">Transcription regulation</keyword>
<evidence type="ECO:0000259" key="6">
    <source>
        <dbReference type="PROSITE" id="PS50977"/>
    </source>
</evidence>
<dbReference type="InterPro" id="IPR009057">
    <property type="entry name" value="Homeodomain-like_sf"/>
</dbReference>
<dbReference type="PROSITE" id="PS50977">
    <property type="entry name" value="HTH_TETR_2"/>
    <property type="match status" value="1"/>
</dbReference>
<keyword evidence="2 4" id="KW-0238">DNA-binding</keyword>
<dbReference type="PRINTS" id="PR00455">
    <property type="entry name" value="HTHTETR"/>
</dbReference>
<gene>
    <name evidence="7" type="ORF">RM844_01205</name>
</gene>
<feature type="compositionally biased region" description="Basic and acidic residues" evidence="5">
    <location>
        <begin position="12"/>
        <end position="22"/>
    </location>
</feature>
<dbReference type="Pfam" id="PF21597">
    <property type="entry name" value="TetR_C_43"/>
    <property type="match status" value="1"/>
</dbReference>
<name>A0ABU2JIT9_9ACTN</name>
<accession>A0ABU2JIT9</accession>
<dbReference type="Proteomes" id="UP001183410">
    <property type="component" value="Unassembled WGS sequence"/>
</dbReference>
<dbReference type="InterPro" id="IPR036271">
    <property type="entry name" value="Tet_transcr_reg_TetR-rel_C_sf"/>
</dbReference>
<comment type="caution">
    <text evidence="7">The sequence shown here is derived from an EMBL/GenBank/DDBJ whole genome shotgun (WGS) entry which is preliminary data.</text>
</comment>
<dbReference type="EMBL" id="JAVREO010000001">
    <property type="protein sequence ID" value="MDT0264899.1"/>
    <property type="molecule type" value="Genomic_DNA"/>
</dbReference>
<protein>
    <submittedName>
        <fullName evidence="7">TetR/AcrR family transcriptional regulator</fullName>
    </submittedName>
</protein>
<evidence type="ECO:0000256" key="4">
    <source>
        <dbReference type="PROSITE-ProRule" id="PRU00335"/>
    </source>
</evidence>
<evidence type="ECO:0000313" key="7">
    <source>
        <dbReference type="EMBL" id="MDT0264899.1"/>
    </source>
</evidence>
<dbReference type="InterPro" id="IPR001647">
    <property type="entry name" value="HTH_TetR"/>
</dbReference>
<dbReference type="PANTHER" id="PTHR30055:SF234">
    <property type="entry name" value="HTH-TYPE TRANSCRIPTIONAL REGULATOR BETI"/>
    <property type="match status" value="1"/>
</dbReference>
<feature type="region of interest" description="Disordered" evidence="5">
    <location>
        <begin position="1"/>
        <end position="22"/>
    </location>
</feature>
<evidence type="ECO:0000256" key="3">
    <source>
        <dbReference type="ARBA" id="ARBA00023163"/>
    </source>
</evidence>
<dbReference type="PANTHER" id="PTHR30055">
    <property type="entry name" value="HTH-TYPE TRANSCRIPTIONAL REGULATOR RUTR"/>
    <property type="match status" value="1"/>
</dbReference>
<feature type="domain" description="HTH tetR-type" evidence="6">
    <location>
        <begin position="23"/>
        <end position="82"/>
    </location>
</feature>
<dbReference type="InterPro" id="IPR049445">
    <property type="entry name" value="TetR_SbtR-like_C"/>
</dbReference>
<keyword evidence="3" id="KW-0804">Transcription</keyword>
<reference evidence="8" key="1">
    <citation type="submission" date="2023-07" db="EMBL/GenBank/DDBJ databases">
        <title>30 novel species of actinomycetes from the DSMZ collection.</title>
        <authorList>
            <person name="Nouioui I."/>
        </authorList>
    </citation>
    <scope>NUCLEOTIDE SEQUENCE [LARGE SCALE GENOMIC DNA]</scope>
    <source>
        <strain evidence="8">DSM 44915</strain>
    </source>
</reference>
<evidence type="ECO:0000313" key="8">
    <source>
        <dbReference type="Proteomes" id="UP001183410"/>
    </source>
</evidence>
<evidence type="ECO:0000256" key="1">
    <source>
        <dbReference type="ARBA" id="ARBA00023015"/>
    </source>
</evidence>
<evidence type="ECO:0000256" key="2">
    <source>
        <dbReference type="ARBA" id="ARBA00023125"/>
    </source>
</evidence>
<proteinExistence type="predicted"/>
<dbReference type="RefSeq" id="WP_311663618.1">
    <property type="nucleotide sequence ID" value="NZ_JAVREO010000001.1"/>
</dbReference>
<feature type="region of interest" description="Disordered" evidence="5">
    <location>
        <begin position="178"/>
        <end position="212"/>
    </location>
</feature>